<keyword evidence="1" id="KW-0472">Membrane</keyword>
<feature type="non-terminal residue" evidence="2">
    <location>
        <position position="88"/>
    </location>
</feature>
<evidence type="ECO:0008006" key="4">
    <source>
        <dbReference type="Google" id="ProtNLM"/>
    </source>
</evidence>
<evidence type="ECO:0000313" key="3">
    <source>
        <dbReference type="Proteomes" id="UP000663823"/>
    </source>
</evidence>
<reference evidence="2" key="1">
    <citation type="submission" date="2021-02" db="EMBL/GenBank/DDBJ databases">
        <authorList>
            <person name="Nowell W R."/>
        </authorList>
    </citation>
    <scope>NUCLEOTIDE SEQUENCE</scope>
</reference>
<gene>
    <name evidence="2" type="ORF">OTI717_LOCUS41105</name>
</gene>
<dbReference type="SUPFAM" id="SSF81321">
    <property type="entry name" value="Family A G protein-coupled receptor-like"/>
    <property type="match status" value="1"/>
</dbReference>
<name>A0A820G2L4_9BILA</name>
<keyword evidence="1" id="KW-1133">Transmembrane helix</keyword>
<sequence>MHENNTHSFITLNNKHDNNHSLINNLNDTSKRAEIDEFVRQVDYWVEIIQCCMVLFGVLGNGLALIVINHHSLRNTSSSVFITYLALF</sequence>
<feature type="transmembrane region" description="Helical" evidence="1">
    <location>
        <begin position="44"/>
        <end position="68"/>
    </location>
</feature>
<dbReference type="EMBL" id="CAJOAX010037905">
    <property type="protein sequence ID" value="CAF4270968.1"/>
    <property type="molecule type" value="Genomic_DNA"/>
</dbReference>
<organism evidence="2 3">
    <name type="scientific">Rotaria sordida</name>
    <dbReference type="NCBI Taxonomy" id="392033"/>
    <lineage>
        <taxon>Eukaryota</taxon>
        <taxon>Metazoa</taxon>
        <taxon>Spiralia</taxon>
        <taxon>Gnathifera</taxon>
        <taxon>Rotifera</taxon>
        <taxon>Eurotatoria</taxon>
        <taxon>Bdelloidea</taxon>
        <taxon>Philodinida</taxon>
        <taxon>Philodinidae</taxon>
        <taxon>Rotaria</taxon>
    </lineage>
</organism>
<dbReference type="Gene3D" id="1.20.1070.10">
    <property type="entry name" value="Rhodopsin 7-helix transmembrane proteins"/>
    <property type="match status" value="1"/>
</dbReference>
<protein>
    <recommendedName>
        <fullName evidence="4">G-protein coupled receptors family 1 profile domain-containing protein</fullName>
    </recommendedName>
</protein>
<keyword evidence="1" id="KW-0812">Transmembrane</keyword>
<evidence type="ECO:0000313" key="2">
    <source>
        <dbReference type="EMBL" id="CAF4270968.1"/>
    </source>
</evidence>
<accession>A0A820G2L4</accession>
<evidence type="ECO:0000256" key="1">
    <source>
        <dbReference type="SAM" id="Phobius"/>
    </source>
</evidence>
<comment type="caution">
    <text evidence="2">The sequence shown here is derived from an EMBL/GenBank/DDBJ whole genome shotgun (WGS) entry which is preliminary data.</text>
</comment>
<dbReference type="AlphaFoldDB" id="A0A820G2L4"/>
<proteinExistence type="predicted"/>
<dbReference type="Proteomes" id="UP000663823">
    <property type="component" value="Unassembled WGS sequence"/>
</dbReference>